<evidence type="ECO:0000259" key="1">
    <source>
        <dbReference type="Pfam" id="PF08125"/>
    </source>
</evidence>
<dbReference type="EMBL" id="CAADJA010000002">
    <property type="protein sequence ID" value="VFS45655.1"/>
    <property type="molecule type" value="Genomic_DNA"/>
</dbReference>
<sequence length="59" mass="6477">MRYVGGIDEQGQAIEVSDPLLNQIQTLVGESPQGELRVKALLSLEVVFGKDLPINQTIR</sequence>
<evidence type="ECO:0000313" key="3">
    <source>
        <dbReference type="Proteomes" id="UP000373449"/>
    </source>
</evidence>
<dbReference type="Proteomes" id="UP000373449">
    <property type="component" value="Unassembled WGS sequence"/>
</dbReference>
<dbReference type="InterPro" id="IPR013118">
    <property type="entry name" value="Mannitol_DH_C"/>
</dbReference>
<dbReference type="InterPro" id="IPR013328">
    <property type="entry name" value="6PGD_dom2"/>
</dbReference>
<gene>
    <name evidence="2" type="ORF">NCTC12282_00538</name>
</gene>
<evidence type="ECO:0000313" key="2">
    <source>
        <dbReference type="EMBL" id="VFS45655.1"/>
    </source>
</evidence>
<organism evidence="2 3">
    <name type="scientific">Budvicia aquatica</name>
    <dbReference type="NCBI Taxonomy" id="82979"/>
    <lineage>
        <taxon>Bacteria</taxon>
        <taxon>Pseudomonadati</taxon>
        <taxon>Pseudomonadota</taxon>
        <taxon>Gammaproteobacteria</taxon>
        <taxon>Enterobacterales</taxon>
        <taxon>Budviciaceae</taxon>
        <taxon>Budvicia</taxon>
    </lineage>
</organism>
<accession>A0A484ZCC9</accession>
<proteinExistence type="predicted"/>
<dbReference type="AlphaFoldDB" id="A0A484ZCC9"/>
<dbReference type="Pfam" id="PF08125">
    <property type="entry name" value="Mannitol_dh_C"/>
    <property type="match status" value="1"/>
</dbReference>
<dbReference type="GO" id="GO:0016491">
    <property type="term" value="F:oxidoreductase activity"/>
    <property type="evidence" value="ECO:0007669"/>
    <property type="project" value="InterPro"/>
</dbReference>
<reference evidence="2 3" key="1">
    <citation type="submission" date="2019-03" db="EMBL/GenBank/DDBJ databases">
        <authorList>
            <consortium name="Pathogen Informatics"/>
        </authorList>
    </citation>
    <scope>NUCLEOTIDE SEQUENCE [LARGE SCALE GENOMIC DNA]</scope>
    <source>
        <strain evidence="2 3">NCTC12282</strain>
    </source>
</reference>
<protein>
    <submittedName>
        <fullName evidence="2">D-mannonate oxidoreductase</fullName>
    </submittedName>
</protein>
<feature type="domain" description="Mannitol dehydrogenase C-terminal" evidence="1">
    <location>
        <begin position="1"/>
        <end position="57"/>
    </location>
</feature>
<name>A0A484ZCC9_9GAMM</name>
<dbReference type="Gene3D" id="1.10.1040.10">
    <property type="entry name" value="N-(1-d-carboxylethyl)-l-norvaline Dehydrogenase, domain 2"/>
    <property type="match status" value="1"/>
</dbReference>